<dbReference type="GO" id="GO:0043916">
    <property type="term" value="F:DNA-7-methylguanine glycosylase activity"/>
    <property type="evidence" value="ECO:0007669"/>
    <property type="project" value="TreeGrafter"/>
</dbReference>
<dbReference type="EMBL" id="JACHWJ010000001">
    <property type="protein sequence ID" value="MBB2957153.1"/>
    <property type="molecule type" value="Genomic_DNA"/>
</dbReference>
<accession>A0A7W4YF40</accession>
<evidence type="ECO:0000313" key="3">
    <source>
        <dbReference type="EMBL" id="MBB2957153.1"/>
    </source>
</evidence>
<dbReference type="GO" id="GO:0005737">
    <property type="term" value="C:cytoplasm"/>
    <property type="evidence" value="ECO:0007669"/>
    <property type="project" value="TreeGrafter"/>
</dbReference>
<dbReference type="RefSeq" id="WP_235812697.1">
    <property type="nucleotide sequence ID" value="NZ_CZJS01000092.1"/>
</dbReference>
<keyword evidence="1" id="KW-0227">DNA damage</keyword>
<reference evidence="3 4" key="1">
    <citation type="submission" date="2020-08" db="EMBL/GenBank/DDBJ databases">
        <title>Sequencing the genomes of 1000 actinobacteria strains.</title>
        <authorList>
            <person name="Klenk H.-P."/>
        </authorList>
    </citation>
    <scope>NUCLEOTIDE SEQUENCE [LARGE SCALE GENOMIC DNA]</scope>
    <source>
        <strain evidence="3 4">DSM 20419</strain>
    </source>
</reference>
<gene>
    <name evidence="3" type="ORF">FHX72_001265</name>
</gene>
<comment type="caution">
    <text evidence="3">The sequence shown here is derived from an EMBL/GenBank/DDBJ whole genome shotgun (WGS) entry which is preliminary data.</text>
</comment>
<keyword evidence="2" id="KW-0234">DNA repair</keyword>
<evidence type="ECO:0000256" key="2">
    <source>
        <dbReference type="ARBA" id="ARBA00023204"/>
    </source>
</evidence>
<sequence>MRSASAALLSLDLDFPGRKAEYLSAVASSALDGVLSGERLRSLDADEALRQVREILGIGPFAAELIIIRGANFPDVLPRNERRLEAEIAEQYGTDRTIEQITQAWHPFRAWAGVHLRASREERTHEIARGRAPRRP</sequence>
<dbReference type="SUPFAM" id="SSF48150">
    <property type="entry name" value="DNA-glycosylase"/>
    <property type="match status" value="1"/>
</dbReference>
<evidence type="ECO:0000313" key="4">
    <source>
        <dbReference type="Proteomes" id="UP000545286"/>
    </source>
</evidence>
<dbReference type="InterPro" id="IPR051912">
    <property type="entry name" value="Alkylbase_DNA_Glycosylase/TA"/>
</dbReference>
<proteinExistence type="predicted"/>
<organism evidence="3 4">
    <name type="scientific">Pseudoclavibacter helvolus</name>
    <dbReference type="NCBI Taxonomy" id="255205"/>
    <lineage>
        <taxon>Bacteria</taxon>
        <taxon>Bacillati</taxon>
        <taxon>Actinomycetota</taxon>
        <taxon>Actinomycetes</taxon>
        <taxon>Micrococcales</taxon>
        <taxon>Microbacteriaceae</taxon>
        <taxon>Pseudoclavibacter</taxon>
    </lineage>
</organism>
<protein>
    <submittedName>
        <fullName evidence="3">DNA-3-methyladenine glycosylase II</fullName>
        <ecNumber evidence="3">3.2.2.21</ecNumber>
    </submittedName>
</protein>
<dbReference type="InterPro" id="IPR011257">
    <property type="entry name" value="DNA_glycosylase"/>
</dbReference>
<keyword evidence="3" id="KW-0326">Glycosidase</keyword>
<keyword evidence="4" id="KW-1185">Reference proteome</keyword>
<dbReference type="GO" id="GO:0032131">
    <property type="term" value="F:alkylated DNA binding"/>
    <property type="evidence" value="ECO:0007669"/>
    <property type="project" value="TreeGrafter"/>
</dbReference>
<evidence type="ECO:0000256" key="1">
    <source>
        <dbReference type="ARBA" id="ARBA00022763"/>
    </source>
</evidence>
<dbReference type="GO" id="GO:0008725">
    <property type="term" value="F:DNA-3-methyladenine glycosylase activity"/>
    <property type="evidence" value="ECO:0007669"/>
    <property type="project" value="TreeGrafter"/>
</dbReference>
<dbReference type="EC" id="3.2.2.21" evidence="3"/>
<dbReference type="GO" id="GO:0032993">
    <property type="term" value="C:protein-DNA complex"/>
    <property type="evidence" value="ECO:0007669"/>
    <property type="project" value="TreeGrafter"/>
</dbReference>
<dbReference type="AlphaFoldDB" id="A0A7W4YF40"/>
<dbReference type="PANTHER" id="PTHR43003">
    <property type="entry name" value="DNA-3-METHYLADENINE GLYCOSYLASE"/>
    <property type="match status" value="1"/>
</dbReference>
<name>A0A7W4YF40_9MICO</name>
<dbReference type="Gene3D" id="1.10.340.30">
    <property type="entry name" value="Hypothetical protein, domain 2"/>
    <property type="match status" value="1"/>
</dbReference>
<dbReference type="PANTHER" id="PTHR43003:SF5">
    <property type="entry name" value="DNA-3-METHYLADENINE GLYCOSYLASE"/>
    <property type="match status" value="1"/>
</dbReference>
<dbReference type="Proteomes" id="UP000545286">
    <property type="component" value="Unassembled WGS sequence"/>
</dbReference>
<keyword evidence="3" id="KW-0378">Hydrolase</keyword>
<dbReference type="GO" id="GO:0006307">
    <property type="term" value="P:DNA alkylation repair"/>
    <property type="evidence" value="ECO:0007669"/>
    <property type="project" value="TreeGrafter"/>
</dbReference>
<dbReference type="GO" id="GO:0006285">
    <property type="term" value="P:base-excision repair, AP site formation"/>
    <property type="evidence" value="ECO:0007669"/>
    <property type="project" value="TreeGrafter"/>
</dbReference>